<proteinExistence type="predicted"/>
<name>K1TSI3_9ZZZZ</name>
<accession>K1TSI3</accession>
<comment type="caution">
    <text evidence="1">The sequence shown here is derived from an EMBL/GenBank/DDBJ whole genome shotgun (WGS) entry which is preliminary data.</text>
</comment>
<sequence>FTSAPTLEKEHTLTLRWTTVEGDVKTASVTCTPEVDPALQ</sequence>
<gene>
    <name evidence="1" type="ORF">LEA_04905</name>
</gene>
<evidence type="ECO:0000313" key="1">
    <source>
        <dbReference type="EMBL" id="EKC76012.1"/>
    </source>
</evidence>
<protein>
    <submittedName>
        <fullName evidence="1">Uncharacterized protein</fullName>
    </submittedName>
</protein>
<reference evidence="1" key="1">
    <citation type="journal article" date="2013" name="Environ. Microbiol.">
        <title>Microbiota from the distal guts of lean and obese adolescents exhibit partial functional redundancy besides clear differences in community structure.</title>
        <authorList>
            <person name="Ferrer M."/>
            <person name="Ruiz A."/>
            <person name="Lanza F."/>
            <person name="Haange S.B."/>
            <person name="Oberbach A."/>
            <person name="Till H."/>
            <person name="Bargiela R."/>
            <person name="Campoy C."/>
            <person name="Segura M.T."/>
            <person name="Richter M."/>
            <person name="von Bergen M."/>
            <person name="Seifert J."/>
            <person name="Suarez A."/>
        </authorList>
    </citation>
    <scope>NUCLEOTIDE SEQUENCE</scope>
</reference>
<dbReference type="EMBL" id="AJWY01003213">
    <property type="protein sequence ID" value="EKC76012.1"/>
    <property type="molecule type" value="Genomic_DNA"/>
</dbReference>
<feature type="non-terminal residue" evidence="1">
    <location>
        <position position="1"/>
    </location>
</feature>
<dbReference type="AlphaFoldDB" id="K1TSI3"/>
<organism evidence="1">
    <name type="scientific">human gut metagenome</name>
    <dbReference type="NCBI Taxonomy" id="408170"/>
    <lineage>
        <taxon>unclassified sequences</taxon>
        <taxon>metagenomes</taxon>
        <taxon>organismal metagenomes</taxon>
    </lineage>
</organism>